<dbReference type="SUPFAM" id="SSF51120">
    <property type="entry name" value="beta-Roll"/>
    <property type="match status" value="3"/>
</dbReference>
<feature type="compositionally biased region" description="Low complexity" evidence="3">
    <location>
        <begin position="227"/>
        <end position="237"/>
    </location>
</feature>
<keyword evidence="5" id="KW-1185">Reference proteome</keyword>
<gene>
    <name evidence="4" type="ORF">F0U44_07395</name>
</gene>
<feature type="region of interest" description="Disordered" evidence="3">
    <location>
        <begin position="1193"/>
        <end position="1219"/>
    </location>
</feature>
<organism evidence="4 5">
    <name type="scientific">Nocardioides humilatus</name>
    <dbReference type="NCBI Taxonomy" id="2607660"/>
    <lineage>
        <taxon>Bacteria</taxon>
        <taxon>Bacillati</taxon>
        <taxon>Actinomycetota</taxon>
        <taxon>Actinomycetes</taxon>
        <taxon>Propionibacteriales</taxon>
        <taxon>Nocardioidaceae</taxon>
        <taxon>Nocardioides</taxon>
    </lineage>
</organism>
<dbReference type="EMBL" id="VUJV01000002">
    <property type="protein sequence ID" value="KAA1420236.1"/>
    <property type="molecule type" value="Genomic_DNA"/>
</dbReference>
<accession>A0A5B1LIG7</accession>
<reference evidence="4 5" key="1">
    <citation type="submission" date="2019-09" db="EMBL/GenBank/DDBJ databases">
        <title>Nocardioides panacisoli sp. nov., isolated from the soil of a ginseng field.</title>
        <authorList>
            <person name="Cho C."/>
        </authorList>
    </citation>
    <scope>NUCLEOTIDE SEQUENCE [LARGE SCALE GENOMIC DNA]</scope>
    <source>
        <strain evidence="4 5">BN130099</strain>
    </source>
</reference>
<keyword evidence="2" id="KW-0964">Secreted</keyword>
<dbReference type="AlphaFoldDB" id="A0A5B1LIG7"/>
<comment type="subcellular location">
    <subcellularLocation>
        <location evidence="1">Secreted</location>
    </subcellularLocation>
</comment>
<dbReference type="InterPro" id="IPR011049">
    <property type="entry name" value="Serralysin-like_metalloprot_C"/>
</dbReference>
<comment type="caution">
    <text evidence="4">The sequence shown here is derived from an EMBL/GenBank/DDBJ whole genome shotgun (WGS) entry which is preliminary data.</text>
</comment>
<feature type="compositionally biased region" description="Low complexity" evidence="3">
    <location>
        <begin position="47"/>
        <end position="59"/>
    </location>
</feature>
<dbReference type="GO" id="GO:0005576">
    <property type="term" value="C:extracellular region"/>
    <property type="evidence" value="ECO:0007669"/>
    <property type="project" value="UniProtKB-SubCell"/>
</dbReference>
<feature type="region of interest" description="Disordered" evidence="3">
    <location>
        <begin position="37"/>
        <end position="59"/>
    </location>
</feature>
<feature type="region of interest" description="Disordered" evidence="3">
    <location>
        <begin position="216"/>
        <end position="239"/>
    </location>
</feature>
<dbReference type="RefSeq" id="WP_149727660.1">
    <property type="nucleotide sequence ID" value="NZ_VUJV01000002.1"/>
</dbReference>
<dbReference type="GO" id="GO:0005509">
    <property type="term" value="F:calcium ion binding"/>
    <property type="evidence" value="ECO:0007669"/>
    <property type="project" value="InterPro"/>
</dbReference>
<proteinExistence type="predicted"/>
<evidence type="ECO:0000313" key="4">
    <source>
        <dbReference type="EMBL" id="KAA1420236.1"/>
    </source>
</evidence>
<evidence type="ECO:0000256" key="2">
    <source>
        <dbReference type="ARBA" id="ARBA00022525"/>
    </source>
</evidence>
<protein>
    <submittedName>
        <fullName evidence="4">Calcium-binding protein</fullName>
    </submittedName>
</protein>
<dbReference type="InterPro" id="IPR050557">
    <property type="entry name" value="RTX_toxin/Mannuronan_C5-epim"/>
</dbReference>
<feature type="compositionally biased region" description="Low complexity" evidence="3">
    <location>
        <begin position="1193"/>
        <end position="1211"/>
    </location>
</feature>
<dbReference type="Gene3D" id="2.150.10.10">
    <property type="entry name" value="Serralysin-like metalloprotease, C-terminal"/>
    <property type="match status" value="2"/>
</dbReference>
<dbReference type="InterPro" id="IPR001343">
    <property type="entry name" value="Hemolysn_Ca-bd"/>
</dbReference>
<evidence type="ECO:0000256" key="1">
    <source>
        <dbReference type="ARBA" id="ARBA00004613"/>
    </source>
</evidence>
<dbReference type="PANTHER" id="PTHR38340">
    <property type="entry name" value="S-LAYER PROTEIN"/>
    <property type="match status" value="1"/>
</dbReference>
<name>A0A5B1LIG7_9ACTN</name>
<dbReference type="Pfam" id="PF00353">
    <property type="entry name" value="HemolysinCabind"/>
    <property type="match status" value="6"/>
</dbReference>
<evidence type="ECO:0000313" key="5">
    <source>
        <dbReference type="Proteomes" id="UP000325003"/>
    </source>
</evidence>
<sequence>MSAPTTGRRSTKRAVATLLTVTGLVIAPAFVQSAIGKTDPGHHGKGKPQQVAPAAPAGPDCDLNLGDNTKDEFARCSSVVISTSSTPALKGTTTVDVAVTSVADLKGAKLTLLTNHGFSASGATGFSAAGSRPSGVGQMSAMTRTISVTAHRTAHFTFRVTGAKAGLGVIQARLDASNNRYDGGDELSVQLGQPTNLSPRGGLRAVRLPSNVRLPQASAPAGRRITPPLSGPGSLSPQAPNASCATGGFFFYDETNTLQPGFNLYLEVWDDDVVADDLLATAYNGGDGRYNICFESTDGEGGGQEVYIRVITSNVAWRVRDTAASNTNIIFTLPTHNYADPGGTFEFSNYHGGSYNRGLHAYDGLNRLYQWTNGNLDNGEGRQMILNWTPTSTDGTYYSTGSNDIHLAAADPDADHITIHEGAHALMDALYDDDWPPVTNCNPHYIFGPSSTTCAWTEGWAEWVPARVLNDPFFRWADGGELDLENQGWTTYTGAYSDTSEGRIAGALIDLSDSNNEGPWDRYTEGGGGSGSEEIYATMYGKQVSDTLNEYFNTDRAGEGDQGYLARAALFQNTVDYTHRDPLTSTQELVRPSLAVQPSPHRYSYTASSIYWGGVAIRPPGGADYDLALYSDEAMATLMGSSVISGSAIDYVLVDGNHRTGTFFPRAYLYTGSGAYTIEEVTGNQSIGIGQASFSFAAADIIQPFDVSVAGGQTQYIGIQPSGTIDVSIHAHVSDGTAATTTQGRSQYAAASNSAGVGGAEYLTYSAASSDWTGLVILNESATGGGYTVYRDTAVPSGASVSVDGGNPQTYDTTVDLALAATAANTPVTEMQISTDGVFDSEPWVPYSTTGTATLPAGPGTKTVSVHYRSAAGAISTTATDDINLVSVPTCDGLTATVFGNGTVTGTPGNDVIVGGPGPDSIVGQGGNDTICGLGGNDAVNDGPGADEVFGENGNDVITQPAAVDAGDVFDGGTGTDQVSYGGRSGDVNVTIDITANDGAAGENDYVMTSVENITTGGGNDTVIGSPVANRLIGNAGNDTLSGADGNDYLAGVGGADTLRGVNGNDTILAGDGDDIVDDGNAANGTDVIKGGAGFDKITYGARTTAVAIKLTGVASSGAGGENDKLIGFEWAVGGSGGDNIVGHTTADTLSGMAGDDTMMGNGGDDTMTGGAGADNLNGGNGQDDLDTVDGVNGNDTANGGAGTDTATTDAGDIKISIP</sequence>
<dbReference type="PRINTS" id="PR00313">
    <property type="entry name" value="CABNDNGRPT"/>
</dbReference>
<dbReference type="Proteomes" id="UP000325003">
    <property type="component" value="Unassembled WGS sequence"/>
</dbReference>
<evidence type="ECO:0000256" key="3">
    <source>
        <dbReference type="SAM" id="MobiDB-lite"/>
    </source>
</evidence>
<dbReference type="PANTHER" id="PTHR38340:SF1">
    <property type="entry name" value="S-LAYER PROTEIN"/>
    <property type="match status" value="1"/>
</dbReference>
<reference evidence="4 5" key="2">
    <citation type="submission" date="2019-09" db="EMBL/GenBank/DDBJ databases">
        <authorList>
            <person name="Jin C."/>
        </authorList>
    </citation>
    <scope>NUCLEOTIDE SEQUENCE [LARGE SCALE GENOMIC DNA]</scope>
    <source>
        <strain evidence="4 5">BN130099</strain>
    </source>
</reference>